<dbReference type="InterPro" id="IPR000571">
    <property type="entry name" value="Znf_CCCH"/>
</dbReference>
<dbReference type="InterPro" id="IPR017923">
    <property type="entry name" value="TFIIS_N"/>
</dbReference>
<dbReference type="GO" id="GO:0005634">
    <property type="term" value="C:nucleus"/>
    <property type="evidence" value="ECO:0007669"/>
    <property type="project" value="UniProtKB-SubCell"/>
</dbReference>
<name>A0AAN7P4D2_9COLE</name>
<evidence type="ECO:0000259" key="6">
    <source>
        <dbReference type="PROSITE" id="PS51319"/>
    </source>
</evidence>
<gene>
    <name evidence="7" type="ORF">RN001_008536</name>
</gene>
<proteinExistence type="predicted"/>
<organism evidence="7 8">
    <name type="scientific">Aquatica leii</name>
    <dbReference type="NCBI Taxonomy" id="1421715"/>
    <lineage>
        <taxon>Eukaryota</taxon>
        <taxon>Metazoa</taxon>
        <taxon>Ecdysozoa</taxon>
        <taxon>Arthropoda</taxon>
        <taxon>Hexapoda</taxon>
        <taxon>Insecta</taxon>
        <taxon>Pterygota</taxon>
        <taxon>Neoptera</taxon>
        <taxon>Endopterygota</taxon>
        <taxon>Coleoptera</taxon>
        <taxon>Polyphaga</taxon>
        <taxon>Elateriformia</taxon>
        <taxon>Elateroidea</taxon>
        <taxon>Lampyridae</taxon>
        <taxon>Luciolinae</taxon>
        <taxon>Aquatica</taxon>
    </lineage>
</organism>
<keyword evidence="4" id="KW-0472">Membrane</keyword>
<evidence type="ECO:0008006" key="9">
    <source>
        <dbReference type="Google" id="ProtNLM"/>
    </source>
</evidence>
<keyword evidence="2" id="KW-0862">Zinc</keyword>
<feature type="compositionally biased region" description="Basic and acidic residues" evidence="3">
    <location>
        <begin position="231"/>
        <end position="240"/>
    </location>
</feature>
<evidence type="ECO:0000256" key="1">
    <source>
        <dbReference type="PROSITE-ProRule" id="PRU00649"/>
    </source>
</evidence>
<evidence type="ECO:0000313" key="8">
    <source>
        <dbReference type="Proteomes" id="UP001353858"/>
    </source>
</evidence>
<dbReference type="GO" id="GO:0072357">
    <property type="term" value="C:PTW/PP1 phosphatase complex"/>
    <property type="evidence" value="ECO:0007669"/>
    <property type="project" value="TreeGrafter"/>
</dbReference>
<evidence type="ECO:0000256" key="3">
    <source>
        <dbReference type="SAM" id="MobiDB-lite"/>
    </source>
</evidence>
<comment type="caution">
    <text evidence="7">The sequence shown here is derived from an EMBL/GenBank/DDBJ whole genome shotgun (WGS) entry which is preliminary data.</text>
</comment>
<feature type="compositionally biased region" description="Pro residues" evidence="3">
    <location>
        <begin position="396"/>
        <end position="406"/>
    </location>
</feature>
<dbReference type="SUPFAM" id="SSF47676">
    <property type="entry name" value="Conserved domain common to transcription factors TFIIS, elongin A, CRSP70"/>
    <property type="match status" value="1"/>
</dbReference>
<feature type="compositionally biased region" description="Basic and acidic residues" evidence="3">
    <location>
        <begin position="195"/>
        <end position="206"/>
    </location>
</feature>
<comment type="subcellular location">
    <subcellularLocation>
        <location evidence="1">Nucleus</location>
    </subcellularLocation>
</comment>
<keyword evidence="4" id="KW-0812">Transmembrane</keyword>
<feature type="domain" description="TFIIS N-terminal" evidence="6">
    <location>
        <begin position="36"/>
        <end position="110"/>
    </location>
</feature>
<evidence type="ECO:0000256" key="2">
    <source>
        <dbReference type="PROSITE-ProRule" id="PRU00723"/>
    </source>
</evidence>
<dbReference type="GO" id="GO:0008157">
    <property type="term" value="F:protein phosphatase 1 binding"/>
    <property type="evidence" value="ECO:0007669"/>
    <property type="project" value="TreeGrafter"/>
</dbReference>
<dbReference type="GO" id="GO:0008270">
    <property type="term" value="F:zinc ion binding"/>
    <property type="evidence" value="ECO:0007669"/>
    <property type="project" value="UniProtKB-KW"/>
</dbReference>
<evidence type="ECO:0000259" key="5">
    <source>
        <dbReference type="PROSITE" id="PS50103"/>
    </source>
</evidence>
<evidence type="ECO:0000256" key="4">
    <source>
        <dbReference type="SAM" id="Phobius"/>
    </source>
</evidence>
<dbReference type="Pfam" id="PF08711">
    <property type="entry name" value="Med26"/>
    <property type="match status" value="1"/>
</dbReference>
<feature type="compositionally biased region" description="Basic and acidic residues" evidence="3">
    <location>
        <begin position="332"/>
        <end position="365"/>
    </location>
</feature>
<keyword evidence="2" id="KW-0479">Metal-binding</keyword>
<sequence>MTKFSKKLVSKCVYVLILKNTEVTLLGLFMAAGGWTLIHLWLHDAIYSMNWALVKELLELLLITPVDVERLKSNNIPKLVKSLSKREDLQGVHELSNQLVQQWLKIVKDETQYELSSQQKSIQSVDETIIDVDNQPETTQAGEEEVVENEEYDSGFSSQTFYKLTLKDGKHLISKVGATDTNFQVLENVEVVEMKDDEEKKEEKKKSYNKSKHKSSSSSKSSGSSSSSSSSRDKEKSSHKDKSKHSSSSKDKDRSRDKHKHDKSKDKDRHRSNGSVSKSSSKSSSGNSSSGSSSSKDKEKKDTKEKQAEKDKDTLSKIQPHTLQKLPKIPKKASEDKERKDGKKDDAKKGSISVEVRKNNEERPKTVKVYKSKMRSTGLEEEAKPAPPRPTKKPVSAPPVLPPSPVPALKRTSPIRDLPVPPEKKPKVDPPLERPGAIKLIPPKPKPAVLQESDMFMDALTASATTKKEPKKRKRRASVSKDSTGTSPPPSPSSKEAVASLKNLSPPKFYQDTLETEESKTDSTESTKPSDGESSEEIVPAVEVPERIPTPTEATPEVEEEEPPRTRNTNGLKGVLVYVRRKGPKKTIKWKPDEELVDIQYFELDETERVNVTKTFGDLAKMDVRGEREALQASRKLPNEDVMDVHTVWRIPYEIDLPEALAEPGSKSLEKDIQFAREKSVLQAIYFNKKMLPESPAEPDPEMYQVKDAITIPVDAADNPDHDFRDTPWPEPKGSPPPPNLPNNAPNLFPNVQGPFPNFPMQPAPNFQNMQPMPNVQQFQGPPFMQQNVMGGGGGGEWNNVNMPNMHNPQMMPRNMPPPEMMNQGLMNPNMFIPPQDNFNPMMNDNNHRFPPPFNQQGPGMFPNNFNRGGPGGFRRGGGNGPWLRMNVPSPGNWNMRNGVGPHRGGGRMCHHFRNKGFCKNRDNCPFFHPNN</sequence>
<feature type="compositionally biased region" description="Basic and acidic residues" evidence="3">
    <location>
        <begin position="422"/>
        <end position="432"/>
    </location>
</feature>
<feature type="region of interest" description="Disordered" evidence="3">
    <location>
        <begin position="715"/>
        <end position="745"/>
    </location>
</feature>
<dbReference type="PROSITE" id="PS50103">
    <property type="entry name" value="ZF_C3H1"/>
    <property type="match status" value="1"/>
</dbReference>
<feature type="compositionally biased region" description="Basic and acidic residues" evidence="3">
    <location>
        <begin position="719"/>
        <end position="728"/>
    </location>
</feature>
<reference evidence="8" key="1">
    <citation type="submission" date="2023-01" db="EMBL/GenBank/DDBJ databases">
        <title>Key to firefly adult light organ development and bioluminescence: homeobox transcription factors regulate luciferase expression and transportation to peroxisome.</title>
        <authorList>
            <person name="Fu X."/>
        </authorList>
    </citation>
    <scope>NUCLEOTIDE SEQUENCE [LARGE SCALE GENOMIC DNA]</scope>
</reference>
<keyword evidence="4" id="KW-1133">Transmembrane helix</keyword>
<feature type="compositionally biased region" description="Pro residues" evidence="3">
    <location>
        <begin position="729"/>
        <end position="741"/>
    </location>
</feature>
<dbReference type="Proteomes" id="UP001353858">
    <property type="component" value="Unassembled WGS sequence"/>
</dbReference>
<dbReference type="GO" id="GO:0000785">
    <property type="term" value="C:chromatin"/>
    <property type="evidence" value="ECO:0007669"/>
    <property type="project" value="TreeGrafter"/>
</dbReference>
<keyword evidence="8" id="KW-1185">Reference proteome</keyword>
<dbReference type="AlphaFoldDB" id="A0AAN7P4D2"/>
<keyword evidence="1" id="KW-0539">Nucleus</keyword>
<dbReference type="EMBL" id="JARPUR010000003">
    <property type="protein sequence ID" value="KAK4880390.1"/>
    <property type="molecule type" value="Genomic_DNA"/>
</dbReference>
<dbReference type="Gene3D" id="1.20.930.10">
    <property type="entry name" value="Conserved domain common to transcription factors TFIIS, elongin A, CRSP70"/>
    <property type="match status" value="1"/>
</dbReference>
<feature type="transmembrane region" description="Helical" evidence="4">
    <location>
        <begin position="21"/>
        <end position="42"/>
    </location>
</feature>
<protein>
    <recommendedName>
        <fullName evidence="9">Serine/threonine-protein phosphatase 1 regulatory subunit 10</fullName>
    </recommendedName>
</protein>
<keyword evidence="2" id="KW-0863">Zinc-finger</keyword>
<feature type="compositionally biased region" description="Low complexity" evidence="3">
    <location>
        <begin position="216"/>
        <end position="230"/>
    </location>
</feature>
<feature type="zinc finger region" description="C3H1-type" evidence="2">
    <location>
        <begin position="904"/>
        <end position="932"/>
    </location>
</feature>
<feature type="compositionally biased region" description="Low complexity" evidence="3">
    <location>
        <begin position="273"/>
        <end position="294"/>
    </location>
</feature>
<dbReference type="PANTHER" id="PTHR46557:SF1">
    <property type="entry name" value="SERINE_THREONINE-PROTEIN PHOSPHATASE 1 REGULATORY SUBUNIT 10"/>
    <property type="match status" value="1"/>
</dbReference>
<accession>A0AAN7P4D2</accession>
<dbReference type="InterPro" id="IPR035441">
    <property type="entry name" value="TFIIS/LEDGF_dom_sf"/>
</dbReference>
<evidence type="ECO:0000313" key="7">
    <source>
        <dbReference type="EMBL" id="KAK4880390.1"/>
    </source>
</evidence>
<feature type="domain" description="C3H1-type" evidence="5">
    <location>
        <begin position="904"/>
        <end position="932"/>
    </location>
</feature>
<feature type="compositionally biased region" description="Basic residues" evidence="3">
    <location>
        <begin position="469"/>
        <end position="478"/>
    </location>
</feature>
<feature type="compositionally biased region" description="Basic and acidic residues" evidence="3">
    <location>
        <begin position="295"/>
        <end position="315"/>
    </location>
</feature>
<dbReference type="PROSITE" id="PS51319">
    <property type="entry name" value="TFIIS_N"/>
    <property type="match status" value="1"/>
</dbReference>
<dbReference type="PANTHER" id="PTHR46557">
    <property type="entry name" value="SERINE/THREONINE-PROTEIN PHOSPHATASE 1 REGULATORY SUBUNIT 10-RELATED"/>
    <property type="match status" value="1"/>
</dbReference>
<feature type="compositionally biased region" description="Basic and acidic residues" evidence="3">
    <location>
        <begin position="517"/>
        <end position="531"/>
    </location>
</feature>
<feature type="region of interest" description="Disordered" evidence="3">
    <location>
        <begin position="195"/>
        <end position="570"/>
    </location>
</feature>